<keyword evidence="5" id="KW-0808">Transferase</keyword>
<reference evidence="5" key="1">
    <citation type="journal article" date="2022" name="Int. J. Mol. Sci.">
        <title>Draft Genome of Tanacetum Coccineum: Genomic Comparison of Closely Related Tanacetum-Family Plants.</title>
        <authorList>
            <person name="Yamashiro T."/>
            <person name="Shiraishi A."/>
            <person name="Nakayama K."/>
            <person name="Satake H."/>
        </authorList>
    </citation>
    <scope>NUCLEOTIDE SEQUENCE</scope>
</reference>
<dbReference type="CDD" id="cd01647">
    <property type="entry name" value="RT_LTR"/>
    <property type="match status" value="1"/>
</dbReference>
<dbReference type="CDD" id="cd09279">
    <property type="entry name" value="RNase_HI_like"/>
    <property type="match status" value="1"/>
</dbReference>
<feature type="region of interest" description="Disordered" evidence="2">
    <location>
        <begin position="863"/>
        <end position="882"/>
    </location>
</feature>
<sequence>MDEMMRVTTSFLRGEVAASNHERKKSFPPWKQQEGNQKQNFRKGNFRNQQRPERKQDRFTLLTKTPKEIFALKKAKFKAPPPMTTPVEKRNHDKFCEFHDKFCEFHGEVGNNKDESIYSPPLDEDEGTEGPMIIEAKNRKQLHTTIRMANTITGNNQRRRALRFDLDEFCGRKITIPIQWNYWKAGSQEVSSSSVNSSRNAEDPVAEQPLKLNVREGCQPIRQKKRGQAAERNIAINEEVSKLVTAGIMREVHYHDWLSNPVMVKKHDDSWRMCVDFKDLNKACPKDGYPLPEIDWKVESLCGFPFKCFLDAYKGYHQIQMAEEDEEKTAFITNQGIFCYTKMPFGLRNAGATYQRLVDRAFHGQIGRNLEVYVDDLVIKSHTEDEVVRDIEETFRTLRKINMKLNPKKCTFGVEEGMFLGYQVNTKGIKICPDKVDAVLSLQSPKCLKDVQKLNGKLASLNRFLAKSAEKSLPFFKTLKKCTKKSDFLWTEEAESAFKQMKELVAKLPMLIAPEENKELIIYLAASKEAVSTVLMTEREAKQMPIYFVSRALRGPEVNYTSMEKLVLALVHAIKRLRRYFQVHLIVVITDQPIKNILSNPEVAGQVLVDFIVERPEEENPDASAKEEEPLSAQWTLFTDGSSCVDGCGAGVIVTNPEGIEFTYALRFQFKATNNEAEYEALIAGLRIAEKMGVQNLQVNVDSKLVVDQVNRTYIAKETDMVKYLEKVKTLAKAFREFSINQVPRKENKKADALSKMASTSFAHLSKQVLVEELKEKSVNEVEVLAVVEEGDSWMTPIQEYLNNETLPAEREKARSIKRKSQRFAIINGTLYKKYFLGPWLRCVGPSQANYVLREIREGRKGAYKSMSGMPSAQTRPKKSAGKIEPNHISVAILQIGFGLPGEIISDNGKQFRDNPFRDWCEKLCIQQHFASVKHPQTNGLVERANRSLGEGIKARLGKDNKNWLEEISHVLWAHRTMIKSSNGDTPFSLTYGTEAVIPAEIGMPTFRTAEVDVAKNDEALEINLELLEEKREQAAIREAKSKRQMEKYYNTKVRNASFKPGDLVYRSNEASRVEDTGKLGPKWEGPYEVTEALGKGSYKLKDRNGRELPRTWNVCNLKKCYIHKV</sequence>
<proteinExistence type="predicted"/>
<dbReference type="GO" id="GO:0003964">
    <property type="term" value="F:RNA-directed DNA polymerase activity"/>
    <property type="evidence" value="ECO:0007669"/>
    <property type="project" value="UniProtKB-KW"/>
</dbReference>
<evidence type="ECO:0000313" key="6">
    <source>
        <dbReference type="Proteomes" id="UP001151760"/>
    </source>
</evidence>
<keyword evidence="6" id="KW-1185">Reference proteome</keyword>
<dbReference type="Gene3D" id="3.30.70.270">
    <property type="match status" value="2"/>
</dbReference>
<dbReference type="InterPro" id="IPR036397">
    <property type="entry name" value="RNaseH_sf"/>
</dbReference>
<evidence type="ECO:0000313" key="5">
    <source>
        <dbReference type="EMBL" id="GJS69359.1"/>
    </source>
</evidence>
<feature type="domain" description="Integrase catalytic" evidence="4">
    <location>
        <begin position="892"/>
        <end position="995"/>
    </location>
</feature>
<dbReference type="InterPro" id="IPR043502">
    <property type="entry name" value="DNA/RNA_pol_sf"/>
</dbReference>
<accession>A0ABQ4XVM0</accession>
<dbReference type="InterPro" id="IPR012337">
    <property type="entry name" value="RNaseH-like_sf"/>
</dbReference>
<dbReference type="SUPFAM" id="SSF56672">
    <property type="entry name" value="DNA/RNA polymerases"/>
    <property type="match status" value="1"/>
</dbReference>
<dbReference type="PANTHER" id="PTHR48475:SF2">
    <property type="entry name" value="RIBONUCLEASE H"/>
    <property type="match status" value="1"/>
</dbReference>
<organism evidence="5 6">
    <name type="scientific">Tanacetum coccineum</name>
    <dbReference type="NCBI Taxonomy" id="301880"/>
    <lineage>
        <taxon>Eukaryota</taxon>
        <taxon>Viridiplantae</taxon>
        <taxon>Streptophyta</taxon>
        <taxon>Embryophyta</taxon>
        <taxon>Tracheophyta</taxon>
        <taxon>Spermatophyta</taxon>
        <taxon>Magnoliopsida</taxon>
        <taxon>eudicotyledons</taxon>
        <taxon>Gunneridae</taxon>
        <taxon>Pentapetalae</taxon>
        <taxon>asterids</taxon>
        <taxon>campanulids</taxon>
        <taxon>Asterales</taxon>
        <taxon>Asteraceae</taxon>
        <taxon>Asteroideae</taxon>
        <taxon>Anthemideae</taxon>
        <taxon>Anthemidinae</taxon>
        <taxon>Tanacetum</taxon>
    </lineage>
</organism>
<keyword evidence="1" id="KW-0175">Coiled coil</keyword>
<reference evidence="5" key="2">
    <citation type="submission" date="2022-01" db="EMBL/GenBank/DDBJ databases">
        <authorList>
            <person name="Yamashiro T."/>
            <person name="Shiraishi A."/>
            <person name="Satake H."/>
            <person name="Nakayama K."/>
        </authorList>
    </citation>
    <scope>NUCLEOTIDE SEQUENCE</scope>
</reference>
<evidence type="ECO:0000256" key="1">
    <source>
        <dbReference type="SAM" id="Coils"/>
    </source>
</evidence>
<dbReference type="InterPro" id="IPR000477">
    <property type="entry name" value="RT_dom"/>
</dbReference>
<dbReference type="PANTHER" id="PTHR48475">
    <property type="entry name" value="RIBONUCLEASE H"/>
    <property type="match status" value="1"/>
</dbReference>
<evidence type="ECO:0000259" key="4">
    <source>
        <dbReference type="PROSITE" id="PS50994"/>
    </source>
</evidence>
<dbReference type="PROSITE" id="PS50879">
    <property type="entry name" value="RNASE_H_1"/>
    <property type="match status" value="1"/>
</dbReference>
<dbReference type="Proteomes" id="UP001151760">
    <property type="component" value="Unassembled WGS sequence"/>
</dbReference>
<dbReference type="Gene3D" id="3.10.10.10">
    <property type="entry name" value="HIV Type 1 Reverse Transcriptase, subunit A, domain 1"/>
    <property type="match status" value="1"/>
</dbReference>
<dbReference type="SUPFAM" id="SSF53098">
    <property type="entry name" value="Ribonuclease H-like"/>
    <property type="match status" value="2"/>
</dbReference>
<dbReference type="InterPro" id="IPR002156">
    <property type="entry name" value="RNaseH_domain"/>
</dbReference>
<dbReference type="InterPro" id="IPR001584">
    <property type="entry name" value="Integrase_cat-core"/>
</dbReference>
<protein>
    <submittedName>
        <fullName evidence="5">Reverse transcriptase domain-containing protein</fullName>
    </submittedName>
</protein>
<dbReference type="Pfam" id="PF13456">
    <property type="entry name" value="RVT_3"/>
    <property type="match status" value="1"/>
</dbReference>
<name>A0ABQ4XVM0_9ASTR</name>
<keyword evidence="5" id="KW-0695">RNA-directed DNA polymerase</keyword>
<dbReference type="EMBL" id="BQNB010009857">
    <property type="protein sequence ID" value="GJS69359.1"/>
    <property type="molecule type" value="Genomic_DNA"/>
</dbReference>
<dbReference type="Pfam" id="PF00078">
    <property type="entry name" value="RVT_1"/>
    <property type="match status" value="1"/>
</dbReference>
<dbReference type="PROSITE" id="PS50994">
    <property type="entry name" value="INTEGRASE"/>
    <property type="match status" value="1"/>
</dbReference>
<dbReference type="Pfam" id="PF17919">
    <property type="entry name" value="RT_RNaseH_2"/>
    <property type="match status" value="1"/>
</dbReference>
<dbReference type="InterPro" id="IPR043128">
    <property type="entry name" value="Rev_trsase/Diguanyl_cyclase"/>
</dbReference>
<dbReference type="Gene3D" id="3.30.420.10">
    <property type="entry name" value="Ribonuclease H-like superfamily/Ribonuclease H"/>
    <property type="match status" value="2"/>
</dbReference>
<feature type="domain" description="RNase H type-1" evidence="3">
    <location>
        <begin position="631"/>
        <end position="760"/>
    </location>
</feature>
<comment type="caution">
    <text evidence="5">The sequence shown here is derived from an EMBL/GenBank/DDBJ whole genome shotgun (WGS) entry which is preliminary data.</text>
</comment>
<keyword evidence="5" id="KW-0548">Nucleotidyltransferase</keyword>
<dbReference type="InterPro" id="IPR041577">
    <property type="entry name" value="RT_RNaseH_2"/>
</dbReference>
<feature type="region of interest" description="Disordered" evidence="2">
    <location>
        <begin position="1"/>
        <end position="58"/>
    </location>
</feature>
<evidence type="ECO:0000256" key="2">
    <source>
        <dbReference type="SAM" id="MobiDB-lite"/>
    </source>
</evidence>
<gene>
    <name evidence="5" type="ORF">Tco_0702200</name>
</gene>
<evidence type="ECO:0000259" key="3">
    <source>
        <dbReference type="PROSITE" id="PS50879"/>
    </source>
</evidence>
<feature type="coiled-coil region" evidence="1">
    <location>
        <begin position="1018"/>
        <end position="1045"/>
    </location>
</feature>